<sequence length="273" mass="30012">MKKYIINIVLFIITVITTTFAGTLQRGLNPFIIKNLIAGLPFSISIIIILGSHELGHYFVARKNGISATFPYFIPAPHFIGTFGAVIKMQSPIPNRKTLIEVGAAGPITGFIFSTIAIIFGLKLSSLVKTSGMEGIRLGNSILFYILSKISFKEIKEGYDILLHPVAFAGWIGYFVTAMNLFPIGQLDGGHIIYGLFPSKQRLISLISVIIMVGFGFLWNGWLFFSLITMVLIGIIHPPTIDDYSPIDLKSIIIGIIAMILFILTFIPAPFSV</sequence>
<reference evidence="12" key="1">
    <citation type="journal article" date="2020" name="mSystems">
        <title>Genome- and Community-Level Interaction Insights into Carbon Utilization and Element Cycling Functions of Hydrothermarchaeota in Hydrothermal Sediment.</title>
        <authorList>
            <person name="Zhou Z."/>
            <person name="Liu Y."/>
            <person name="Xu W."/>
            <person name="Pan J."/>
            <person name="Luo Z.H."/>
            <person name="Li M."/>
        </authorList>
    </citation>
    <scope>NUCLEOTIDE SEQUENCE [LARGE SCALE GENOMIC DNA]</scope>
    <source>
        <strain evidence="12">SpSt-780</strain>
    </source>
</reference>
<proteinExistence type="inferred from homology"/>
<feature type="transmembrane region" description="Helical" evidence="10">
    <location>
        <begin position="161"/>
        <end position="182"/>
    </location>
</feature>
<feature type="transmembrane region" description="Helical" evidence="10">
    <location>
        <begin position="251"/>
        <end position="271"/>
    </location>
</feature>
<evidence type="ECO:0000256" key="8">
    <source>
        <dbReference type="ARBA" id="ARBA00022989"/>
    </source>
</evidence>
<comment type="caution">
    <text evidence="12">The sequence shown here is derived from an EMBL/GenBank/DDBJ whole genome shotgun (WGS) entry which is preliminary data.</text>
</comment>
<comment type="similarity">
    <text evidence="3">Belongs to the peptidase M50B family.</text>
</comment>
<keyword evidence="7" id="KW-0809">Transit peptide</keyword>
<feature type="transmembrane region" description="Helical" evidence="10">
    <location>
        <begin position="99"/>
        <end position="122"/>
    </location>
</feature>
<evidence type="ECO:0000259" key="11">
    <source>
        <dbReference type="Pfam" id="PF02163"/>
    </source>
</evidence>
<dbReference type="EMBL" id="DTHG01000083">
    <property type="protein sequence ID" value="HGW92234.1"/>
    <property type="molecule type" value="Genomic_DNA"/>
</dbReference>
<evidence type="ECO:0000256" key="6">
    <source>
        <dbReference type="ARBA" id="ARBA00022801"/>
    </source>
</evidence>
<feature type="transmembrane region" description="Helical" evidence="10">
    <location>
        <begin position="6"/>
        <end position="24"/>
    </location>
</feature>
<evidence type="ECO:0000256" key="4">
    <source>
        <dbReference type="ARBA" id="ARBA00022670"/>
    </source>
</evidence>
<evidence type="ECO:0000256" key="1">
    <source>
        <dbReference type="ARBA" id="ARBA00001947"/>
    </source>
</evidence>
<evidence type="ECO:0000313" key="12">
    <source>
        <dbReference type="EMBL" id="HGW92234.1"/>
    </source>
</evidence>
<comment type="cofactor">
    <cofactor evidence="1">
        <name>Zn(2+)</name>
        <dbReference type="ChEBI" id="CHEBI:29105"/>
    </cofactor>
</comment>
<organism evidence="12">
    <name type="scientific">candidate division WOR-3 bacterium</name>
    <dbReference type="NCBI Taxonomy" id="2052148"/>
    <lineage>
        <taxon>Bacteria</taxon>
        <taxon>Bacteria division WOR-3</taxon>
    </lineage>
</organism>
<protein>
    <submittedName>
        <fullName evidence="12">Site-2 protease family protein</fullName>
    </submittedName>
</protein>
<keyword evidence="8 10" id="KW-1133">Transmembrane helix</keyword>
<dbReference type="GO" id="GO:0008233">
    <property type="term" value="F:peptidase activity"/>
    <property type="evidence" value="ECO:0007669"/>
    <property type="project" value="UniProtKB-KW"/>
</dbReference>
<keyword evidence="9 10" id="KW-0472">Membrane</keyword>
<accession>A0A7C4UD83</accession>
<evidence type="ECO:0000256" key="9">
    <source>
        <dbReference type="ARBA" id="ARBA00023136"/>
    </source>
</evidence>
<evidence type="ECO:0000256" key="7">
    <source>
        <dbReference type="ARBA" id="ARBA00022946"/>
    </source>
</evidence>
<dbReference type="GO" id="GO:0006508">
    <property type="term" value="P:proteolysis"/>
    <property type="evidence" value="ECO:0007669"/>
    <property type="project" value="UniProtKB-KW"/>
</dbReference>
<dbReference type="AlphaFoldDB" id="A0A7C4UD83"/>
<dbReference type="Pfam" id="PF02163">
    <property type="entry name" value="Peptidase_M50"/>
    <property type="match status" value="1"/>
</dbReference>
<evidence type="ECO:0000256" key="10">
    <source>
        <dbReference type="SAM" id="Phobius"/>
    </source>
</evidence>
<dbReference type="InterPro" id="IPR044838">
    <property type="entry name" value="EGY1-like"/>
</dbReference>
<keyword evidence="6" id="KW-0378">Hydrolase</keyword>
<dbReference type="PANTHER" id="PTHR31412:SF0">
    <property type="entry name" value="ZINC METALLOPROTEASE EGY1, CHLOROPLASTIC-RELATED"/>
    <property type="match status" value="1"/>
</dbReference>
<dbReference type="PANTHER" id="PTHR31412">
    <property type="entry name" value="ZINC METALLOPROTEASE EGY1"/>
    <property type="match status" value="1"/>
</dbReference>
<feature type="domain" description="Peptidase M50" evidence="11">
    <location>
        <begin position="42"/>
        <end position="214"/>
    </location>
</feature>
<feature type="transmembrane region" description="Helical" evidence="10">
    <location>
        <begin position="203"/>
        <end position="236"/>
    </location>
</feature>
<gene>
    <name evidence="12" type="ORF">ENV67_06830</name>
</gene>
<evidence type="ECO:0000256" key="2">
    <source>
        <dbReference type="ARBA" id="ARBA00004141"/>
    </source>
</evidence>
<dbReference type="GO" id="GO:0016020">
    <property type="term" value="C:membrane"/>
    <property type="evidence" value="ECO:0007669"/>
    <property type="project" value="UniProtKB-SubCell"/>
</dbReference>
<dbReference type="InterPro" id="IPR008915">
    <property type="entry name" value="Peptidase_M50"/>
</dbReference>
<evidence type="ECO:0000256" key="5">
    <source>
        <dbReference type="ARBA" id="ARBA00022692"/>
    </source>
</evidence>
<name>A0A7C4UD83_UNCW3</name>
<comment type="subcellular location">
    <subcellularLocation>
        <location evidence="2">Membrane</location>
        <topology evidence="2">Multi-pass membrane protein</topology>
    </subcellularLocation>
</comment>
<feature type="transmembrane region" description="Helical" evidence="10">
    <location>
        <begin position="70"/>
        <end position="87"/>
    </location>
</feature>
<dbReference type="CDD" id="cd06160">
    <property type="entry name" value="S2P-M50_like_2"/>
    <property type="match status" value="1"/>
</dbReference>
<evidence type="ECO:0000256" key="3">
    <source>
        <dbReference type="ARBA" id="ARBA00007931"/>
    </source>
</evidence>
<keyword evidence="5 10" id="KW-0812">Transmembrane</keyword>
<feature type="transmembrane region" description="Helical" evidence="10">
    <location>
        <begin position="31"/>
        <end position="50"/>
    </location>
</feature>
<keyword evidence="4 12" id="KW-0645">Protease</keyword>